<reference evidence="1 2" key="1">
    <citation type="submission" date="2023-08" db="EMBL/GenBank/DDBJ databases">
        <authorList>
            <person name="Palmer J.M."/>
        </authorList>
    </citation>
    <scope>NUCLEOTIDE SEQUENCE [LARGE SCALE GENOMIC DNA]</scope>
    <source>
        <strain evidence="1 2">TWF481</strain>
    </source>
</reference>
<dbReference type="EMBL" id="JAVHJL010000012">
    <property type="protein sequence ID" value="KAK6495941.1"/>
    <property type="molecule type" value="Genomic_DNA"/>
</dbReference>
<evidence type="ECO:0000313" key="1">
    <source>
        <dbReference type="EMBL" id="KAK6495941.1"/>
    </source>
</evidence>
<gene>
    <name evidence="1" type="ORF">TWF481_002986</name>
</gene>
<comment type="caution">
    <text evidence="1">The sequence shown here is derived from an EMBL/GenBank/DDBJ whole genome shotgun (WGS) entry which is preliminary data.</text>
</comment>
<protein>
    <submittedName>
        <fullName evidence="1">Uncharacterized protein</fullName>
    </submittedName>
</protein>
<organism evidence="1 2">
    <name type="scientific">Arthrobotrys musiformis</name>
    <dbReference type="NCBI Taxonomy" id="47236"/>
    <lineage>
        <taxon>Eukaryota</taxon>
        <taxon>Fungi</taxon>
        <taxon>Dikarya</taxon>
        <taxon>Ascomycota</taxon>
        <taxon>Pezizomycotina</taxon>
        <taxon>Orbiliomycetes</taxon>
        <taxon>Orbiliales</taxon>
        <taxon>Orbiliaceae</taxon>
        <taxon>Arthrobotrys</taxon>
    </lineage>
</organism>
<accession>A0AAV9VTS8</accession>
<name>A0AAV9VTS8_9PEZI</name>
<proteinExistence type="predicted"/>
<dbReference type="Proteomes" id="UP001370758">
    <property type="component" value="Unassembled WGS sequence"/>
</dbReference>
<keyword evidence="2" id="KW-1185">Reference proteome</keyword>
<dbReference type="AlphaFoldDB" id="A0AAV9VTS8"/>
<evidence type="ECO:0000313" key="2">
    <source>
        <dbReference type="Proteomes" id="UP001370758"/>
    </source>
</evidence>
<sequence>MLGNDFLRIRVVHRGYGNVAVAQYEVVIPPGQTGKVALRPMGTGDKIFVPHDPTDPPAPMATGHLFSQVMTEDSPVLCYNPTTTPIRVPKGQPVGLLHDVPGTHYLEPTEVYVQISTEPFLPSINPTSFNTEDSTFNTTCKLENKDTSIYFTFQVGVNAETVEPVEPTTDTPSASEAYEDYSVYGYPKPTPSQEEGMRLVNVCSDTPFEKEVYSGLIREYPALRAKREGLIKTRNLMKIPLVDNYRDKLKTQRVYQLSERDKQEVDKLFDGIWTQDQMGPTDRAELGLPVFVVKKRTLKAQTDQDPAPQAALDAARKIWSFDHPLMHSRQNDGFVRADELITGGATSDEWVVKARVVIDLRILNSITKPDQPTLTPTNEIISWLKGCFTMTSLDQ</sequence>